<gene>
    <name evidence="2" type="ORF">PFICI_06222</name>
</gene>
<organism evidence="2 3">
    <name type="scientific">Pestalotiopsis fici (strain W106-1 / CGMCC3.15140)</name>
    <dbReference type="NCBI Taxonomy" id="1229662"/>
    <lineage>
        <taxon>Eukaryota</taxon>
        <taxon>Fungi</taxon>
        <taxon>Dikarya</taxon>
        <taxon>Ascomycota</taxon>
        <taxon>Pezizomycotina</taxon>
        <taxon>Sordariomycetes</taxon>
        <taxon>Xylariomycetidae</taxon>
        <taxon>Amphisphaeriales</taxon>
        <taxon>Sporocadaceae</taxon>
        <taxon>Pestalotiopsis</taxon>
    </lineage>
</organism>
<proteinExistence type="predicted"/>
<evidence type="ECO:0000256" key="1">
    <source>
        <dbReference type="SAM" id="MobiDB-lite"/>
    </source>
</evidence>
<dbReference type="GeneID" id="19271235"/>
<dbReference type="OrthoDB" id="10563107at2759"/>
<name>W3X5A4_PESFW</name>
<dbReference type="RefSeq" id="XP_007832994.1">
    <property type="nucleotide sequence ID" value="XM_007834803.1"/>
</dbReference>
<evidence type="ECO:0000313" key="3">
    <source>
        <dbReference type="Proteomes" id="UP000030651"/>
    </source>
</evidence>
<protein>
    <submittedName>
        <fullName evidence="2">Uncharacterized protein</fullName>
    </submittedName>
</protein>
<sequence length="78" mass="8463">MAATVPLGDGTLIEINTNHQDSRAKRASPPAPIDAHGVPQLHTEGEKDQKHRDARRKRAEPPAPIDAHGVPQLHKGQE</sequence>
<keyword evidence="3" id="KW-1185">Reference proteome</keyword>
<dbReference type="KEGG" id="pfy:PFICI_06222"/>
<dbReference type="InParanoid" id="W3X5A4"/>
<accession>W3X5A4</accession>
<dbReference type="EMBL" id="KI912112">
    <property type="protein sequence ID" value="ETS81220.1"/>
    <property type="molecule type" value="Genomic_DNA"/>
</dbReference>
<dbReference type="HOGENOM" id="CLU_2622802_0_0_1"/>
<dbReference type="AlphaFoldDB" id="W3X5A4"/>
<evidence type="ECO:0000313" key="2">
    <source>
        <dbReference type="EMBL" id="ETS81220.1"/>
    </source>
</evidence>
<feature type="region of interest" description="Disordered" evidence="1">
    <location>
        <begin position="1"/>
        <end position="78"/>
    </location>
</feature>
<reference evidence="3" key="1">
    <citation type="journal article" date="2015" name="BMC Genomics">
        <title>Genomic and transcriptomic analysis of the endophytic fungus Pestalotiopsis fici reveals its lifestyle and high potential for synthesis of natural products.</title>
        <authorList>
            <person name="Wang X."/>
            <person name="Zhang X."/>
            <person name="Liu L."/>
            <person name="Xiang M."/>
            <person name="Wang W."/>
            <person name="Sun X."/>
            <person name="Che Y."/>
            <person name="Guo L."/>
            <person name="Liu G."/>
            <person name="Guo L."/>
            <person name="Wang C."/>
            <person name="Yin W.B."/>
            <person name="Stadler M."/>
            <person name="Zhang X."/>
            <person name="Liu X."/>
        </authorList>
    </citation>
    <scope>NUCLEOTIDE SEQUENCE [LARGE SCALE GENOMIC DNA]</scope>
    <source>
        <strain evidence="3">W106-1 / CGMCC3.15140</strain>
    </source>
</reference>
<dbReference type="Proteomes" id="UP000030651">
    <property type="component" value="Unassembled WGS sequence"/>
</dbReference>